<gene>
    <name evidence="1" type="ORF">H0A36_26540</name>
</gene>
<comment type="caution">
    <text evidence="1">The sequence shown here is derived from an EMBL/GenBank/DDBJ whole genome shotgun (WGS) entry which is preliminary data.</text>
</comment>
<dbReference type="Proteomes" id="UP000569732">
    <property type="component" value="Unassembled WGS sequence"/>
</dbReference>
<evidence type="ECO:0000313" key="1">
    <source>
        <dbReference type="EMBL" id="NYZ69578.1"/>
    </source>
</evidence>
<evidence type="ECO:0008006" key="3">
    <source>
        <dbReference type="Google" id="ProtNLM"/>
    </source>
</evidence>
<protein>
    <recommendedName>
        <fullName evidence="3">ADP-ribosylation/crystallin J1</fullName>
    </recommendedName>
</protein>
<sequence length="112" mass="13253">METIVCYRPLGQKELDLVIESDYKKWPPRLPEQPIFYPVTSEEYAIELTQWNITDFGKGYVSRFLVNKEFMDKYPVKTVGAKHHTEWWIPAEDLEELNNNIVGKIEIIGEYE</sequence>
<name>A0A853IGA9_9GAMM</name>
<evidence type="ECO:0000313" key="2">
    <source>
        <dbReference type="Proteomes" id="UP000569732"/>
    </source>
</evidence>
<dbReference type="AlphaFoldDB" id="A0A853IGA9"/>
<accession>A0A853IGA9</accession>
<organism evidence="1 2">
    <name type="scientific">Spartinivicinus marinus</name>
    <dbReference type="NCBI Taxonomy" id="2994442"/>
    <lineage>
        <taxon>Bacteria</taxon>
        <taxon>Pseudomonadati</taxon>
        <taxon>Pseudomonadota</taxon>
        <taxon>Gammaproteobacteria</taxon>
        <taxon>Oceanospirillales</taxon>
        <taxon>Zooshikellaceae</taxon>
        <taxon>Spartinivicinus</taxon>
    </lineage>
</organism>
<reference evidence="1 2" key="1">
    <citation type="submission" date="2020-07" db="EMBL/GenBank/DDBJ databases">
        <title>Endozoicomonas sp. nov., isolated from sediment.</title>
        <authorList>
            <person name="Gu T."/>
        </authorList>
    </citation>
    <scope>NUCLEOTIDE SEQUENCE [LARGE SCALE GENOMIC DNA]</scope>
    <source>
        <strain evidence="1 2">SM1973</strain>
    </source>
</reference>
<keyword evidence="2" id="KW-1185">Reference proteome</keyword>
<proteinExistence type="predicted"/>
<dbReference type="EMBL" id="JACCKB010000103">
    <property type="protein sequence ID" value="NYZ69578.1"/>
    <property type="molecule type" value="Genomic_DNA"/>
</dbReference>
<dbReference type="RefSeq" id="WP_180571562.1">
    <property type="nucleotide sequence ID" value="NZ_JACCKB010000103.1"/>
</dbReference>